<gene>
    <name evidence="2" type="ORF">DH17_01325</name>
</gene>
<proteinExistence type="predicted"/>
<comment type="caution">
    <text evidence="2">The sequence shown here is derived from an EMBL/GenBank/DDBJ whole genome shotgun (WGS) entry which is preliminary data.</text>
</comment>
<dbReference type="Pfam" id="PF06674">
    <property type="entry name" value="DUF1176"/>
    <property type="match status" value="1"/>
</dbReference>
<evidence type="ECO:0000313" key="3">
    <source>
        <dbReference type="Proteomes" id="UP000031012"/>
    </source>
</evidence>
<evidence type="ECO:0000313" key="2">
    <source>
        <dbReference type="EMBL" id="KHN66671.1"/>
    </source>
</evidence>
<evidence type="ECO:0008006" key="4">
    <source>
        <dbReference type="Google" id="ProtNLM"/>
    </source>
</evidence>
<organism evidence="2 3">
    <name type="scientific">Acinetobacter oleivorans</name>
    <dbReference type="NCBI Taxonomy" id="1148157"/>
    <lineage>
        <taxon>Bacteria</taxon>
        <taxon>Pseudomonadati</taxon>
        <taxon>Pseudomonadota</taxon>
        <taxon>Gammaproteobacteria</taxon>
        <taxon>Moraxellales</taxon>
        <taxon>Moraxellaceae</taxon>
        <taxon>Acinetobacter</taxon>
    </lineage>
</organism>
<dbReference type="EMBL" id="JHQK01000010">
    <property type="protein sequence ID" value="KHN66671.1"/>
    <property type="molecule type" value="Genomic_DNA"/>
</dbReference>
<accession>A0A0B2U6X0</accession>
<feature type="chain" id="PRO_5002095438" description="DUF1176 domain-containing protein" evidence="1">
    <location>
        <begin position="20"/>
        <end position="354"/>
    </location>
</feature>
<protein>
    <recommendedName>
        <fullName evidence="4">DUF1176 domain-containing protein</fullName>
    </recommendedName>
</protein>
<dbReference type="AlphaFoldDB" id="A0A0B2U6X0"/>
<dbReference type="InterPro" id="IPR009560">
    <property type="entry name" value="DUF1176"/>
</dbReference>
<keyword evidence="1" id="KW-0732">Signal</keyword>
<reference evidence="2 3" key="1">
    <citation type="submission" date="2014-03" db="EMBL/GenBank/DDBJ databases">
        <title>Genome sequence of the diesel-degrader and plant-growth promoter Acinetobacter oleivorans PF-1 isolated from the roots of poplar tree.</title>
        <authorList>
            <person name="Gkorezis P."/>
            <person name="van Hamme J."/>
            <person name="Rineau F."/>
            <person name="Vangronsveld J."/>
            <person name="Francetti A."/>
        </authorList>
    </citation>
    <scope>NUCLEOTIDE SEQUENCE [LARGE SCALE GENOMIC DNA]</scope>
    <source>
        <strain evidence="2 3">PF1</strain>
    </source>
</reference>
<evidence type="ECO:0000256" key="1">
    <source>
        <dbReference type="SAM" id="SignalP"/>
    </source>
</evidence>
<dbReference type="Proteomes" id="UP000031012">
    <property type="component" value="Unassembled WGS sequence"/>
</dbReference>
<name>A0A0B2U6X0_9GAMM</name>
<feature type="signal peptide" evidence="1">
    <location>
        <begin position="1"/>
        <end position="19"/>
    </location>
</feature>
<sequence length="354" mass="38908">MKKMLSICCLAVMSSYSFAQEIKGISFSYQEWEISCSNTGTCKAAGYQNEENGDNPASLLLVRQAGPKQPVQAEFALSDYEQSLPANQLKNIHFYVNGKDLGNVTMDSVELPLMGKLNNSQVNALLQQSKQRTEIVFKNAQHQWKISDAGMTAVLLKMDDFQKRVGTVGALVKKGNANESKVLAAQPKLIVKHVKTAAKPYLTLQPNSKQYQAIHRSLLAAQANPKEQGFCEGIYGGSDGAEPQKIEFYKLTNKKVLATTLCWRGAYNEGNGAWVLDESLTGKATFVTETASDFDNGIISSAQKGRGIGDCWASEEWVWDGQKFVHTKDMWTGMCKGLAAGGVWELDKIESIVK</sequence>